<gene>
    <name evidence="5" type="ORF">KNV97_12560</name>
</gene>
<feature type="transmembrane region" description="Helical" evidence="4">
    <location>
        <begin position="72"/>
        <end position="93"/>
    </location>
</feature>
<dbReference type="GO" id="GO:0022857">
    <property type="term" value="F:transmembrane transporter activity"/>
    <property type="evidence" value="ECO:0007669"/>
    <property type="project" value="InterPro"/>
</dbReference>
<feature type="transmembrane region" description="Helical" evidence="4">
    <location>
        <begin position="38"/>
        <end position="60"/>
    </location>
</feature>
<dbReference type="AlphaFoldDB" id="A0A975UC33"/>
<proteinExistence type="predicted"/>
<reference evidence="5" key="1">
    <citation type="submission" date="2021-06" db="EMBL/GenBank/DDBJ databases">
        <title>Vibrio nov. sp., novel gut bacterium isolated from Yellow Sea oyster.</title>
        <authorList>
            <person name="Muhammad N."/>
            <person name="Nguyen T.H."/>
            <person name="Lee Y.-J."/>
            <person name="Ko J."/>
            <person name="Kim S.-G."/>
        </authorList>
    </citation>
    <scope>NUCLEOTIDE SEQUENCE</scope>
    <source>
        <strain evidence="5">OG9-811</strain>
    </source>
</reference>
<feature type="transmembrane region" description="Helical" evidence="4">
    <location>
        <begin position="208"/>
        <end position="232"/>
    </location>
</feature>
<dbReference type="RefSeq" id="WP_218563261.1">
    <property type="nucleotide sequence ID" value="NZ_CP076643.1"/>
</dbReference>
<name>A0A975UC33_9VIBR</name>
<feature type="transmembrane region" description="Helical" evidence="4">
    <location>
        <begin position="273"/>
        <end position="291"/>
    </location>
</feature>
<feature type="transmembrane region" description="Helical" evidence="4">
    <location>
        <begin position="244"/>
        <end position="261"/>
    </location>
</feature>
<dbReference type="InterPro" id="IPR011701">
    <property type="entry name" value="MFS"/>
</dbReference>
<evidence type="ECO:0000256" key="4">
    <source>
        <dbReference type="SAM" id="Phobius"/>
    </source>
</evidence>
<protein>
    <submittedName>
        <fullName evidence="5">MFS transporter</fullName>
    </submittedName>
</protein>
<evidence type="ECO:0000256" key="2">
    <source>
        <dbReference type="ARBA" id="ARBA00022989"/>
    </source>
</evidence>
<dbReference type="Pfam" id="PF07690">
    <property type="entry name" value="MFS_1"/>
    <property type="match status" value="1"/>
</dbReference>
<keyword evidence="3 4" id="KW-0472">Membrane</keyword>
<sequence>MMPVLTLALISLGINQTVLLSAIPTLIEWVGQSDSAASVGLLVAMVNMNLVSYWLGAGWWGGVAEKLGFGRAIRLASCGYIVANLSFICLLLLAPGNIWLIGVCRFAIGGFSSAFLPLSQAQLAAQGKATPGALSALSGGLTIGRLAGPALVLLPVSIPVILLVPIVLVVPVLFMALPGQCHASGQSAQLARPSEETKARGQSGYARVVYSAALLTTGFVAVFQLYVLQFITSHGYEGEEGSKVYALMMLATSVLLVVYQLRVIPKISRSYSSALLPVLLLSLVIGWIILVTGGANWWGLFFAVVGLLLAVAGLPAWYTSRLLERESEPARQAKSSGYLTRSHTTGHMVGTGLASLFLHQQWSLSVLISALVLLLLFTVLKLRKNTESGTCSFMQSN</sequence>
<organism evidence="5 6">
    <name type="scientific">Vibrio ostreae</name>
    <dbReference type="NCBI Taxonomy" id="2841925"/>
    <lineage>
        <taxon>Bacteria</taxon>
        <taxon>Pseudomonadati</taxon>
        <taxon>Pseudomonadota</taxon>
        <taxon>Gammaproteobacteria</taxon>
        <taxon>Vibrionales</taxon>
        <taxon>Vibrionaceae</taxon>
        <taxon>Vibrio</taxon>
    </lineage>
</organism>
<accession>A0A975UC33</accession>
<evidence type="ECO:0000256" key="3">
    <source>
        <dbReference type="ARBA" id="ARBA00023136"/>
    </source>
</evidence>
<feature type="transmembrane region" description="Helical" evidence="4">
    <location>
        <begin position="364"/>
        <end position="382"/>
    </location>
</feature>
<keyword evidence="2 4" id="KW-1133">Transmembrane helix</keyword>
<keyword evidence="1 4" id="KW-0812">Transmembrane</keyword>
<keyword evidence="6" id="KW-1185">Reference proteome</keyword>
<evidence type="ECO:0000313" key="5">
    <source>
        <dbReference type="EMBL" id="QXO19028.1"/>
    </source>
</evidence>
<dbReference type="KEGG" id="vos:KNV97_12560"/>
<evidence type="ECO:0000313" key="6">
    <source>
        <dbReference type="Proteomes" id="UP000694232"/>
    </source>
</evidence>
<feature type="transmembrane region" description="Helical" evidence="4">
    <location>
        <begin position="338"/>
        <end position="358"/>
    </location>
</feature>
<evidence type="ECO:0000256" key="1">
    <source>
        <dbReference type="ARBA" id="ARBA00022692"/>
    </source>
</evidence>
<dbReference type="EMBL" id="CP076643">
    <property type="protein sequence ID" value="QXO19028.1"/>
    <property type="molecule type" value="Genomic_DNA"/>
</dbReference>
<dbReference type="Proteomes" id="UP000694232">
    <property type="component" value="Chromosome 1"/>
</dbReference>
<feature type="transmembrane region" description="Helical" evidence="4">
    <location>
        <begin position="297"/>
        <end position="318"/>
    </location>
</feature>
<feature type="transmembrane region" description="Helical" evidence="4">
    <location>
        <begin position="158"/>
        <end position="177"/>
    </location>
</feature>